<dbReference type="GO" id="GO:0005874">
    <property type="term" value="C:microtubule"/>
    <property type="evidence" value="ECO:0007669"/>
    <property type="project" value="UniProtKB-KW"/>
</dbReference>
<accession>K1RLM8</accession>
<dbReference type="PRINTS" id="PR00380">
    <property type="entry name" value="KINESINHEAVY"/>
</dbReference>
<dbReference type="FunCoup" id="K1RLM8">
    <property type="interactions" value="135"/>
</dbReference>
<dbReference type="GO" id="GO:0046872">
    <property type="term" value="F:metal ion binding"/>
    <property type="evidence" value="ECO:0007669"/>
    <property type="project" value="UniProtKB-KW"/>
</dbReference>
<keyword evidence="6" id="KW-0479">Metal-binding</keyword>
<dbReference type="GO" id="GO:0005829">
    <property type="term" value="C:cytosol"/>
    <property type="evidence" value="ECO:0007669"/>
    <property type="project" value="UniProtKB-ARBA"/>
</dbReference>
<feature type="compositionally biased region" description="Acidic residues" evidence="19">
    <location>
        <begin position="1057"/>
        <end position="1081"/>
    </location>
</feature>
<dbReference type="InterPro" id="IPR027640">
    <property type="entry name" value="Kinesin-like_fam"/>
</dbReference>
<comment type="similarity">
    <text evidence="17">Belongs to the TRAFAC class myosin-kinesin ATPase superfamily. Kinesin family.</text>
</comment>
<feature type="coiled-coil region" evidence="18">
    <location>
        <begin position="687"/>
        <end position="728"/>
    </location>
</feature>
<comment type="cofactor">
    <cofactor evidence="16">
        <name>[2Fe-2S] cluster</name>
        <dbReference type="ChEBI" id="CHEBI:190135"/>
    </cofactor>
</comment>
<dbReference type="CDD" id="cd01372">
    <property type="entry name" value="KISc_KIF4"/>
    <property type="match status" value="1"/>
</dbReference>
<evidence type="ECO:0000256" key="8">
    <source>
        <dbReference type="ARBA" id="ARBA00022840"/>
    </source>
</evidence>
<dbReference type="GO" id="GO:0051231">
    <property type="term" value="P:spindle elongation"/>
    <property type="evidence" value="ECO:0007669"/>
    <property type="project" value="TreeGrafter"/>
</dbReference>
<dbReference type="Pfam" id="PF00225">
    <property type="entry name" value="Kinesin"/>
    <property type="match status" value="1"/>
</dbReference>
<evidence type="ECO:0000256" key="17">
    <source>
        <dbReference type="PROSITE-ProRule" id="PRU00283"/>
    </source>
</evidence>
<name>K1RLM8_MAGGI</name>
<evidence type="ECO:0000256" key="12">
    <source>
        <dbReference type="ARBA" id="ARBA00023125"/>
    </source>
</evidence>
<evidence type="ECO:0000256" key="9">
    <source>
        <dbReference type="ARBA" id="ARBA00023004"/>
    </source>
</evidence>
<evidence type="ECO:0000256" key="15">
    <source>
        <dbReference type="ARBA" id="ARBA00023242"/>
    </source>
</evidence>
<evidence type="ECO:0000256" key="3">
    <source>
        <dbReference type="ARBA" id="ARBA00004245"/>
    </source>
</evidence>
<feature type="coiled-coil region" evidence="18">
    <location>
        <begin position="766"/>
        <end position="793"/>
    </location>
</feature>
<reference evidence="20" key="1">
    <citation type="journal article" date="2012" name="Nature">
        <title>The oyster genome reveals stress adaptation and complexity of shell formation.</title>
        <authorList>
            <person name="Zhang G."/>
            <person name="Fang X."/>
            <person name="Guo X."/>
            <person name="Li L."/>
            <person name="Luo R."/>
            <person name="Xu F."/>
            <person name="Yang P."/>
            <person name="Zhang L."/>
            <person name="Wang X."/>
            <person name="Qi H."/>
            <person name="Xiong Z."/>
            <person name="Que H."/>
            <person name="Xie Y."/>
            <person name="Holland P.W."/>
            <person name="Paps J."/>
            <person name="Zhu Y."/>
            <person name="Wu F."/>
            <person name="Chen Y."/>
            <person name="Wang J."/>
            <person name="Peng C."/>
            <person name="Meng J."/>
            <person name="Yang L."/>
            <person name="Liu J."/>
            <person name="Wen B."/>
            <person name="Zhang N."/>
            <person name="Huang Z."/>
            <person name="Zhu Q."/>
            <person name="Feng Y."/>
            <person name="Mount A."/>
            <person name="Hedgecock D."/>
            <person name="Xu Z."/>
            <person name="Liu Y."/>
            <person name="Domazet-Loso T."/>
            <person name="Du Y."/>
            <person name="Sun X."/>
            <person name="Zhang S."/>
            <person name="Liu B."/>
            <person name="Cheng P."/>
            <person name="Jiang X."/>
            <person name="Li J."/>
            <person name="Fan D."/>
            <person name="Wang W."/>
            <person name="Fu W."/>
            <person name="Wang T."/>
            <person name="Wang B."/>
            <person name="Zhang J."/>
            <person name="Peng Z."/>
            <person name="Li Y."/>
            <person name="Li N."/>
            <person name="Wang J."/>
            <person name="Chen M."/>
            <person name="He Y."/>
            <person name="Tan F."/>
            <person name="Song X."/>
            <person name="Zheng Q."/>
            <person name="Huang R."/>
            <person name="Yang H."/>
            <person name="Du X."/>
            <person name="Chen L."/>
            <person name="Yang M."/>
            <person name="Gaffney P.M."/>
            <person name="Wang S."/>
            <person name="Luo L."/>
            <person name="She Z."/>
            <person name="Ming Y."/>
            <person name="Huang W."/>
            <person name="Zhang S."/>
            <person name="Huang B."/>
            <person name="Zhang Y."/>
            <person name="Qu T."/>
            <person name="Ni P."/>
            <person name="Miao G."/>
            <person name="Wang J."/>
            <person name="Wang Q."/>
            <person name="Steinberg C.E."/>
            <person name="Wang H."/>
            <person name="Li N."/>
            <person name="Qian L."/>
            <person name="Zhang G."/>
            <person name="Li Y."/>
            <person name="Yang H."/>
            <person name="Liu X."/>
            <person name="Wang J."/>
            <person name="Yin Y."/>
            <person name="Wang J."/>
        </authorList>
    </citation>
    <scope>NUCLEOTIDE SEQUENCE [LARGE SCALE GENOMIC DNA]</scope>
    <source>
        <strain evidence="20">05x7-T-G4-1.051#20</strain>
    </source>
</reference>
<dbReference type="InterPro" id="IPR027417">
    <property type="entry name" value="P-loop_NTPase"/>
</dbReference>
<keyword evidence="5" id="KW-0493">Microtubule</keyword>
<feature type="region of interest" description="Disordered" evidence="19">
    <location>
        <begin position="1170"/>
        <end position="1245"/>
    </location>
</feature>
<dbReference type="PROSITE" id="PS50067">
    <property type="entry name" value="KINESIN_MOTOR_2"/>
    <property type="match status" value="1"/>
</dbReference>
<dbReference type="GO" id="GO:0003677">
    <property type="term" value="F:DNA binding"/>
    <property type="evidence" value="ECO:0007669"/>
    <property type="project" value="UniProtKB-KW"/>
</dbReference>
<evidence type="ECO:0000256" key="10">
    <source>
        <dbReference type="ARBA" id="ARBA00023014"/>
    </source>
</evidence>
<sequence length="1270" mass="144944">MSEGKVIPVRVAVRARPLIQKETNEGCQVCVSFTPDEPQIILGKDKAFTYDYVFNPAESQPFVYQESVFPLIKHIFKGYNATVLAYGQTGSGKTFTMGGCYEASLNEDETEMGIIPRVIRELFNGINERKNSDFTVKVSYLEIHNEDINDLLCPAAKREPLAIREDVNGQIKLPGLSEVAVQSFEETMNCLQSGSSGRTTGSTAMNTYSSRSHAIFTIHIEQKKKQDMDDVCKCKFHLVDLAGSERAKRTQAVGDRFKEGVNINKGLLSLGNVISALGEESQARNHIPYRDSKLTRLLQDSLGGNSYTLMIACVSPADSNMEETLNTLRYADRARKIKNKPVINRDPQAAEIYRLKQLVQQLQVQLVNGGGVSSMSIDTTSSSTSSEDLKNLIEKNKVLEEENSKLSCELQRAVDQSTNMCEKAIKLELKCEKLKTRMDKLKTDTKIDFDVLGTSINAEQNPEAKEQIEKIRTLTVSIHQEEQDEGPLSVVEEEEEENENDLSPETPDSRAFSKEFTLRQAKMNRELQELNRLLEKKETLATQMTLNDDQMKSLRDQHEAQMKELETQLSLAQKQKDEMQQALEDAKSNANANRVAEQRRKRLKELEQQISQLRKKMTEQEKMLKMKDQTDKSVTKLQGDIQGLKQQRVKLMKQMKEDSDEFRKWKQQKDKEVAQLMQKDRKRQCEIAKLQRQNERQQTVLKRKSEEAAAANRRLKDALAKQKQIQEERANKLESYNSSTIGNRVRSWLSHELEVRISIREAKYHLERLLSDRKDIAKQIKDLKEKIEDETDGPPIKKLAWLAENGDKTEVSFEVDKMNKEIATLEGEMVLRNAQISELQQKIVDADQDIKGKISWDTLHTMVEAKCALKWLMEQAVCAKTDLTRTQGKLKDTEYNDHDYKEEIEKLEKELSVQSRKNEKKITALQKQHEEKVLFLLSKMKGSSNVQSADEDLKERLKFQVLFLLSKMKGSSNVQSADEDLKERLKFQESEIERLSSLEEELQKKSEECEELKKQMTRAMYQNKRMALLPSIDDPKGSPFLSPTPKPKMKRKKKTSEDDEVENWEDTEEESFLTDNDDSSDEDWRATPMYKRRATKRKTGSVDNASINDRSTVDKSANETSQLTRQKVSTSAMFCKCKTNCSSRLCSCKKKDSACGSECGCDISKCKNRETTSDQENNEDGDPQATLNSTYNLEESNPKETLPKNPLKDLLSFNEGHRSSDEFVIPSVTKSKRTESEESAPLLEGGVKKRRKLFSTSARNTSTSFFGPLE</sequence>
<gene>
    <name evidence="20" type="ORF">CGI_10016078</name>
</gene>
<dbReference type="GO" id="GO:0007018">
    <property type="term" value="P:microtubule-based movement"/>
    <property type="evidence" value="ECO:0007669"/>
    <property type="project" value="InterPro"/>
</dbReference>
<dbReference type="Gene3D" id="3.40.850.10">
    <property type="entry name" value="Kinesin motor domain"/>
    <property type="match status" value="1"/>
</dbReference>
<dbReference type="GO" id="GO:0051536">
    <property type="term" value="F:iron-sulfur cluster binding"/>
    <property type="evidence" value="ECO:0007669"/>
    <property type="project" value="UniProtKB-KW"/>
</dbReference>
<evidence type="ECO:0000256" key="14">
    <source>
        <dbReference type="ARBA" id="ARBA00023212"/>
    </source>
</evidence>
<keyword evidence="12" id="KW-0238">DNA-binding</keyword>
<feature type="compositionally biased region" description="Polar residues" evidence="19">
    <location>
        <begin position="1101"/>
        <end position="1110"/>
    </location>
</feature>
<proteinExistence type="inferred from homology"/>
<dbReference type="FunFam" id="3.40.850.10:FF:000038">
    <property type="entry name" value="chromosome-associated kinesin KIF4A"/>
    <property type="match status" value="1"/>
</dbReference>
<evidence type="ECO:0000256" key="13">
    <source>
        <dbReference type="ARBA" id="ARBA00023175"/>
    </source>
</evidence>
<feature type="compositionally biased region" description="Polar residues" evidence="19">
    <location>
        <begin position="1185"/>
        <end position="1195"/>
    </location>
</feature>
<evidence type="ECO:0000256" key="2">
    <source>
        <dbReference type="ARBA" id="ARBA00004123"/>
    </source>
</evidence>
<evidence type="ECO:0000256" key="19">
    <source>
        <dbReference type="SAM" id="MobiDB-lite"/>
    </source>
</evidence>
<dbReference type="InParanoid" id="K1RLM8"/>
<feature type="compositionally biased region" description="Basic residues" evidence="19">
    <location>
        <begin position="1090"/>
        <end position="1099"/>
    </location>
</feature>
<keyword evidence="7 17" id="KW-0547">Nucleotide-binding</keyword>
<feature type="region of interest" description="Disordered" evidence="19">
    <location>
        <begin position="479"/>
        <end position="510"/>
    </location>
</feature>
<organism evidence="20">
    <name type="scientific">Magallana gigas</name>
    <name type="common">Pacific oyster</name>
    <name type="synonym">Crassostrea gigas</name>
    <dbReference type="NCBI Taxonomy" id="29159"/>
    <lineage>
        <taxon>Eukaryota</taxon>
        <taxon>Metazoa</taxon>
        <taxon>Spiralia</taxon>
        <taxon>Lophotrochozoa</taxon>
        <taxon>Mollusca</taxon>
        <taxon>Bivalvia</taxon>
        <taxon>Autobranchia</taxon>
        <taxon>Pteriomorphia</taxon>
        <taxon>Ostreida</taxon>
        <taxon>Ostreoidea</taxon>
        <taxon>Ostreidae</taxon>
        <taxon>Magallana</taxon>
    </lineage>
</organism>
<dbReference type="SUPFAM" id="SSF52540">
    <property type="entry name" value="P-loop containing nucleoside triphosphate hydrolases"/>
    <property type="match status" value="1"/>
</dbReference>
<keyword evidence="4" id="KW-0963">Cytoplasm</keyword>
<feature type="binding site" evidence="17">
    <location>
        <begin position="87"/>
        <end position="94"/>
    </location>
    <ligand>
        <name>ATP</name>
        <dbReference type="ChEBI" id="CHEBI:30616"/>
    </ligand>
</feature>
<dbReference type="GO" id="GO:0005524">
    <property type="term" value="F:ATP binding"/>
    <property type="evidence" value="ECO:0007669"/>
    <property type="project" value="UniProtKB-UniRule"/>
</dbReference>
<feature type="coiled-coil region" evidence="18">
    <location>
        <begin position="520"/>
        <end position="661"/>
    </location>
</feature>
<evidence type="ECO:0000256" key="16">
    <source>
        <dbReference type="ARBA" id="ARBA00034078"/>
    </source>
</evidence>
<dbReference type="PANTHER" id="PTHR47969:SF15">
    <property type="entry name" value="CHROMOSOME-ASSOCIATED KINESIN KIF4A-RELATED"/>
    <property type="match status" value="1"/>
</dbReference>
<evidence type="ECO:0000256" key="7">
    <source>
        <dbReference type="ARBA" id="ARBA00022741"/>
    </source>
</evidence>
<dbReference type="PANTHER" id="PTHR47969">
    <property type="entry name" value="CHROMOSOME-ASSOCIATED KINESIN KIF4A-RELATED"/>
    <property type="match status" value="1"/>
</dbReference>
<dbReference type="GO" id="GO:0003777">
    <property type="term" value="F:microtubule motor activity"/>
    <property type="evidence" value="ECO:0007669"/>
    <property type="project" value="InterPro"/>
</dbReference>
<keyword evidence="15" id="KW-0539">Nucleus</keyword>
<evidence type="ECO:0000313" key="20">
    <source>
        <dbReference type="EMBL" id="EKC35251.1"/>
    </source>
</evidence>
<evidence type="ECO:0000256" key="11">
    <source>
        <dbReference type="ARBA" id="ARBA00023054"/>
    </source>
</evidence>
<dbReference type="HOGENOM" id="CLU_001485_4_1_1"/>
<dbReference type="GO" id="GO:0008017">
    <property type="term" value="F:microtubule binding"/>
    <property type="evidence" value="ECO:0007669"/>
    <property type="project" value="InterPro"/>
</dbReference>
<feature type="coiled-coil region" evidence="18">
    <location>
        <begin position="382"/>
        <end position="444"/>
    </location>
</feature>
<dbReference type="SMART" id="SM00129">
    <property type="entry name" value="KISc"/>
    <property type="match status" value="1"/>
</dbReference>
<evidence type="ECO:0000256" key="6">
    <source>
        <dbReference type="ARBA" id="ARBA00022723"/>
    </source>
</evidence>
<feature type="region of interest" description="Disordered" evidence="19">
    <location>
        <begin position="1029"/>
        <end position="1125"/>
    </location>
</feature>
<comment type="cofactor">
    <cofactor evidence="1">
        <name>[4Fe-4S] cluster</name>
        <dbReference type="ChEBI" id="CHEBI:49883"/>
    </cofactor>
</comment>
<dbReference type="InterPro" id="IPR036961">
    <property type="entry name" value="Kinesin_motor_dom_sf"/>
</dbReference>
<dbReference type="GO" id="GO:0005634">
    <property type="term" value="C:nucleus"/>
    <property type="evidence" value="ECO:0007669"/>
    <property type="project" value="UniProtKB-SubCell"/>
</dbReference>
<evidence type="ECO:0000256" key="1">
    <source>
        <dbReference type="ARBA" id="ARBA00001966"/>
    </source>
</evidence>
<protein>
    <submittedName>
        <fullName evidence="20">Chromosome-associated kinesin KIF4A</fullName>
    </submittedName>
</protein>
<comment type="subcellular location">
    <subcellularLocation>
        <location evidence="3">Cytoplasm</location>
        <location evidence="3">Cytoskeleton</location>
    </subcellularLocation>
    <subcellularLocation>
        <location evidence="2">Nucleus</location>
    </subcellularLocation>
</comment>
<dbReference type="AlphaFoldDB" id="K1RLM8"/>
<dbReference type="GO" id="GO:0005875">
    <property type="term" value="C:microtubule associated complex"/>
    <property type="evidence" value="ECO:0007669"/>
    <property type="project" value="TreeGrafter"/>
</dbReference>
<dbReference type="GO" id="GO:0007052">
    <property type="term" value="P:mitotic spindle organization"/>
    <property type="evidence" value="ECO:0007669"/>
    <property type="project" value="TreeGrafter"/>
</dbReference>
<feature type="compositionally biased region" description="Acidic residues" evidence="19">
    <location>
        <begin position="491"/>
        <end position="502"/>
    </location>
</feature>
<keyword evidence="9" id="KW-0408">Iron</keyword>
<dbReference type="EMBL" id="JH817068">
    <property type="protein sequence ID" value="EKC35251.1"/>
    <property type="molecule type" value="Genomic_DNA"/>
</dbReference>
<keyword evidence="14" id="KW-0206">Cytoskeleton</keyword>
<feature type="coiled-coil region" evidence="18">
    <location>
        <begin position="978"/>
        <end position="1022"/>
    </location>
</feature>
<evidence type="ECO:0000256" key="5">
    <source>
        <dbReference type="ARBA" id="ARBA00022701"/>
    </source>
</evidence>
<dbReference type="InterPro" id="IPR001752">
    <property type="entry name" value="Kinesin_motor_dom"/>
</dbReference>
<evidence type="ECO:0000256" key="4">
    <source>
        <dbReference type="ARBA" id="ARBA00022490"/>
    </source>
</evidence>
<keyword evidence="8 17" id="KW-0067">ATP-binding</keyword>
<evidence type="ECO:0000256" key="18">
    <source>
        <dbReference type="SAM" id="Coils"/>
    </source>
</evidence>
<dbReference type="Pfam" id="PF25764">
    <property type="entry name" value="KIF21A_4th"/>
    <property type="match status" value="1"/>
</dbReference>
<keyword evidence="10" id="KW-0411">Iron-sulfur</keyword>
<keyword evidence="13 17" id="KW-0505">Motor protein</keyword>
<keyword evidence="11 18" id="KW-0175">Coiled coil</keyword>
<feature type="coiled-coil region" evidence="18">
    <location>
        <begin position="890"/>
        <end position="924"/>
    </location>
</feature>